<dbReference type="EMBL" id="JAGGJA010000010">
    <property type="protein sequence ID" value="MCW9708087.1"/>
    <property type="molecule type" value="Genomic_DNA"/>
</dbReference>
<sequence>MDDQTKRNQIRKTFQALHGDEPLTRLQVAQKTGIRRANVCWYIRHFRKRNQVAVVRKGIDPITRHPAEFLTTNPDLFPDDPQTDMFGGSDE</sequence>
<gene>
    <name evidence="2" type="ORF">J6I44_14570</name>
</gene>
<evidence type="ECO:0000313" key="3">
    <source>
        <dbReference type="Proteomes" id="UP001207918"/>
    </source>
</evidence>
<comment type="caution">
    <text evidence="2">The sequence shown here is derived from an EMBL/GenBank/DDBJ whole genome shotgun (WGS) entry which is preliminary data.</text>
</comment>
<dbReference type="SUPFAM" id="SSF46785">
    <property type="entry name" value="Winged helix' DNA-binding domain"/>
    <property type="match status" value="1"/>
</dbReference>
<dbReference type="Proteomes" id="UP001207918">
    <property type="component" value="Unassembled WGS sequence"/>
</dbReference>
<accession>A0ABT3PQE4</accession>
<dbReference type="InterPro" id="IPR036390">
    <property type="entry name" value="WH_DNA-bd_sf"/>
</dbReference>
<evidence type="ECO:0000313" key="2">
    <source>
        <dbReference type="EMBL" id="MCW9708087.1"/>
    </source>
</evidence>
<keyword evidence="3" id="KW-1185">Reference proteome</keyword>
<evidence type="ECO:0000256" key="1">
    <source>
        <dbReference type="SAM" id="MobiDB-lite"/>
    </source>
</evidence>
<organism evidence="2 3">
    <name type="scientific">Fodinibius salsisoli</name>
    <dbReference type="NCBI Taxonomy" id="2820877"/>
    <lineage>
        <taxon>Bacteria</taxon>
        <taxon>Pseudomonadati</taxon>
        <taxon>Balneolota</taxon>
        <taxon>Balneolia</taxon>
        <taxon>Balneolales</taxon>
        <taxon>Balneolaceae</taxon>
        <taxon>Fodinibius</taxon>
    </lineage>
</organism>
<reference evidence="2 3" key="1">
    <citation type="submission" date="2021-03" db="EMBL/GenBank/DDBJ databases">
        <title>Aliifodinibius sp. nov., a new bacterium isolated from saline soil.</title>
        <authorList>
            <person name="Galisteo C."/>
            <person name="De La Haba R."/>
            <person name="Sanchez-Porro C."/>
            <person name="Ventosa A."/>
        </authorList>
    </citation>
    <scope>NUCLEOTIDE SEQUENCE [LARGE SCALE GENOMIC DNA]</scope>
    <source>
        <strain evidence="2 3">1BSP15-2V2</strain>
    </source>
</reference>
<proteinExistence type="predicted"/>
<name>A0ABT3PQE4_9BACT</name>
<dbReference type="RefSeq" id="WP_265766873.1">
    <property type="nucleotide sequence ID" value="NZ_JAGGJA010000010.1"/>
</dbReference>
<feature type="region of interest" description="Disordered" evidence="1">
    <location>
        <begin position="70"/>
        <end position="91"/>
    </location>
</feature>
<protein>
    <submittedName>
        <fullName evidence="2">Helix-turn-helix transcriptional regulator</fullName>
    </submittedName>
</protein>